<reference evidence="1 2" key="1">
    <citation type="submission" date="2018-08" db="EMBL/GenBank/DDBJ databases">
        <title>A genome reference for cultivated species of the human gut microbiota.</title>
        <authorList>
            <person name="Zou Y."/>
            <person name="Xue W."/>
            <person name="Luo G."/>
        </authorList>
    </citation>
    <scope>NUCLEOTIDE SEQUENCE [LARGE SCALE GENOMIC DNA]</scope>
    <source>
        <strain evidence="1 2">AF13-3LB</strain>
    </source>
</reference>
<dbReference type="PANTHER" id="PTHR43649">
    <property type="entry name" value="ARABINOSE-BINDING PROTEIN-RELATED"/>
    <property type="match status" value="1"/>
</dbReference>
<dbReference type="AlphaFoldDB" id="A0A395XI65"/>
<accession>A0A395XI65</accession>
<dbReference type="InterPro" id="IPR050490">
    <property type="entry name" value="Bact_solute-bd_prot1"/>
</dbReference>
<dbReference type="PANTHER" id="PTHR43649:SF11">
    <property type="entry name" value="ABC TRANSPORTER SUBSTRATE-BINDING PROTEIN YESO-RELATED"/>
    <property type="match status" value="1"/>
</dbReference>
<evidence type="ECO:0000313" key="1">
    <source>
        <dbReference type="EMBL" id="RGW10939.1"/>
    </source>
</evidence>
<organism evidence="1 2">
    <name type="scientific">Bifidobacterium pseudolongum</name>
    <dbReference type="NCBI Taxonomy" id="1694"/>
    <lineage>
        <taxon>Bacteria</taxon>
        <taxon>Bacillati</taxon>
        <taxon>Actinomycetota</taxon>
        <taxon>Actinomycetes</taxon>
        <taxon>Bifidobacteriales</taxon>
        <taxon>Bifidobacteriaceae</taxon>
        <taxon>Bifidobacterium</taxon>
    </lineage>
</organism>
<dbReference type="Pfam" id="PF13416">
    <property type="entry name" value="SBP_bac_8"/>
    <property type="match status" value="1"/>
</dbReference>
<protein>
    <submittedName>
        <fullName evidence="1">Extracellular solute-binding protein</fullName>
    </submittedName>
</protein>
<comment type="caution">
    <text evidence="1">The sequence shown here is derived from an EMBL/GenBank/DDBJ whole genome shotgun (WGS) entry which is preliminary data.</text>
</comment>
<sequence>MEQQERAEETAMKLIQRMLTVVAACALICGTAGCGASSSRQAPNQLTIAWWGSQGRNEKQRQVNELFIEQHPGTRIDGQFSQYGDYWQKLATAAAGRQMPDIVAMDLPYMNQYIGNGLIVDLMPYIDDGTLDVGQVSEAVLATGMADGVVYAISSGVNAPAVIYDKTLLDSLGITIDPDWTLDDFVRISKQVYARTGTKTNAGYYRDTNVLEYLLRAQHERLYSDDGINVTDPAAVEPYFAMFQNGIEEGWHLEPTVFAEINLSVMNQDPLVAYADNAHRSWCAFGWSNSLSGMQSLVTNGDDLALAPWPSDDVTASNYIHPAQYFAITRDCENPELAAQWIDFYINNRQANEIMGVDRGMPVNGIMVDAVWDQLSADDRESIAYVREMVEPASSTINPPSPAKAVKVNAAIMPGIQEQLLYRRIDARQASRMFVDQASDAMRQ</sequence>
<dbReference type="Proteomes" id="UP000265970">
    <property type="component" value="Unassembled WGS sequence"/>
</dbReference>
<dbReference type="SUPFAM" id="SSF53850">
    <property type="entry name" value="Periplasmic binding protein-like II"/>
    <property type="match status" value="1"/>
</dbReference>
<dbReference type="EMBL" id="QRZV01000001">
    <property type="protein sequence ID" value="RGW10939.1"/>
    <property type="molecule type" value="Genomic_DNA"/>
</dbReference>
<dbReference type="Gene3D" id="3.40.190.10">
    <property type="entry name" value="Periplasmic binding protein-like II"/>
    <property type="match status" value="2"/>
</dbReference>
<gene>
    <name evidence="1" type="ORF">DWV92_00840</name>
</gene>
<proteinExistence type="predicted"/>
<dbReference type="InterPro" id="IPR006059">
    <property type="entry name" value="SBP"/>
</dbReference>
<dbReference type="PROSITE" id="PS51257">
    <property type="entry name" value="PROKAR_LIPOPROTEIN"/>
    <property type="match status" value="1"/>
</dbReference>
<evidence type="ECO:0000313" key="2">
    <source>
        <dbReference type="Proteomes" id="UP000265970"/>
    </source>
</evidence>
<name>A0A395XI65_9BIFI</name>